<dbReference type="SUPFAM" id="SSF55781">
    <property type="entry name" value="GAF domain-like"/>
    <property type="match status" value="1"/>
</dbReference>
<dbReference type="PANTHER" id="PTHR30136">
    <property type="entry name" value="HELIX-TURN-HELIX TRANSCRIPTIONAL REGULATOR, ICLR FAMILY"/>
    <property type="match status" value="1"/>
</dbReference>
<keyword evidence="2" id="KW-0238">DNA-binding</keyword>
<organism evidence="6 7">
    <name type="scientific">Deinococcus radiotolerans</name>
    <dbReference type="NCBI Taxonomy" id="1309407"/>
    <lineage>
        <taxon>Bacteria</taxon>
        <taxon>Thermotogati</taxon>
        <taxon>Deinococcota</taxon>
        <taxon>Deinococci</taxon>
        <taxon>Deinococcales</taxon>
        <taxon>Deinococcaceae</taxon>
        <taxon>Deinococcus</taxon>
    </lineage>
</organism>
<dbReference type="Pfam" id="PF09339">
    <property type="entry name" value="HTH_IclR"/>
    <property type="match status" value="1"/>
</dbReference>
<keyword evidence="7" id="KW-1185">Reference proteome</keyword>
<dbReference type="EMBL" id="BMPE01000008">
    <property type="protein sequence ID" value="GGL06710.1"/>
    <property type="molecule type" value="Genomic_DNA"/>
</dbReference>
<dbReference type="PROSITE" id="PS51077">
    <property type="entry name" value="HTH_ICLR"/>
    <property type="match status" value="1"/>
</dbReference>
<comment type="caution">
    <text evidence="6">The sequence shown here is derived from an EMBL/GenBank/DDBJ whole genome shotgun (WGS) entry which is preliminary data.</text>
</comment>
<evidence type="ECO:0000313" key="7">
    <source>
        <dbReference type="Proteomes" id="UP000604341"/>
    </source>
</evidence>
<gene>
    <name evidence="6" type="ORF">GCM10010844_26940</name>
</gene>
<dbReference type="SUPFAM" id="SSF46785">
    <property type="entry name" value="Winged helix' DNA-binding domain"/>
    <property type="match status" value="1"/>
</dbReference>
<evidence type="ECO:0000313" key="6">
    <source>
        <dbReference type="EMBL" id="GGL06710.1"/>
    </source>
</evidence>
<protein>
    <recommendedName>
        <fullName evidence="8">IclR family transcriptional regulator</fullName>
    </recommendedName>
</protein>
<evidence type="ECO:0000256" key="2">
    <source>
        <dbReference type="ARBA" id="ARBA00023125"/>
    </source>
</evidence>
<name>A0ABQ2FLH8_9DEIO</name>
<reference evidence="7" key="1">
    <citation type="journal article" date="2019" name="Int. J. Syst. Evol. Microbiol.">
        <title>The Global Catalogue of Microorganisms (GCM) 10K type strain sequencing project: providing services to taxonomists for standard genome sequencing and annotation.</title>
        <authorList>
            <consortium name="The Broad Institute Genomics Platform"/>
            <consortium name="The Broad Institute Genome Sequencing Center for Infectious Disease"/>
            <person name="Wu L."/>
            <person name="Ma J."/>
        </authorList>
    </citation>
    <scope>NUCLEOTIDE SEQUENCE [LARGE SCALE GENOMIC DNA]</scope>
    <source>
        <strain evidence="7">JCM 19173</strain>
    </source>
</reference>
<evidence type="ECO:0000259" key="5">
    <source>
        <dbReference type="PROSITE" id="PS51078"/>
    </source>
</evidence>
<dbReference type="Gene3D" id="1.10.10.10">
    <property type="entry name" value="Winged helix-like DNA-binding domain superfamily/Winged helix DNA-binding domain"/>
    <property type="match status" value="1"/>
</dbReference>
<dbReference type="Proteomes" id="UP000604341">
    <property type="component" value="Unassembled WGS sequence"/>
</dbReference>
<dbReference type="SMART" id="SM00346">
    <property type="entry name" value="HTH_ICLR"/>
    <property type="match status" value="1"/>
</dbReference>
<keyword evidence="3" id="KW-0804">Transcription</keyword>
<feature type="domain" description="IclR-ED" evidence="5">
    <location>
        <begin position="78"/>
        <end position="256"/>
    </location>
</feature>
<dbReference type="Pfam" id="PF01614">
    <property type="entry name" value="IclR_C"/>
    <property type="match status" value="1"/>
</dbReference>
<evidence type="ECO:0000256" key="3">
    <source>
        <dbReference type="ARBA" id="ARBA00023163"/>
    </source>
</evidence>
<dbReference type="InterPro" id="IPR005471">
    <property type="entry name" value="Tscrpt_reg_IclR_N"/>
</dbReference>
<dbReference type="InterPro" id="IPR036390">
    <property type="entry name" value="WH_DNA-bd_sf"/>
</dbReference>
<feature type="domain" description="HTH iclR-type" evidence="4">
    <location>
        <begin position="24"/>
        <end position="84"/>
    </location>
</feature>
<dbReference type="PANTHER" id="PTHR30136:SF2">
    <property type="entry name" value="TRANSCRIPTIONAL REGULATOR ICLR"/>
    <property type="match status" value="1"/>
</dbReference>
<dbReference type="InterPro" id="IPR029016">
    <property type="entry name" value="GAF-like_dom_sf"/>
</dbReference>
<keyword evidence="1" id="KW-0805">Transcription regulation</keyword>
<dbReference type="PROSITE" id="PS51078">
    <property type="entry name" value="ICLR_ED"/>
    <property type="match status" value="1"/>
</dbReference>
<dbReference type="InterPro" id="IPR036388">
    <property type="entry name" value="WH-like_DNA-bd_sf"/>
</dbReference>
<evidence type="ECO:0000259" key="4">
    <source>
        <dbReference type="PROSITE" id="PS51077"/>
    </source>
</evidence>
<sequence length="276" mass="30176">MKYDTGRVNTAIQSAERGAHGTDVPTLERPLYLLTFFTPRQPEWTLAKLARASGLPKASCLRALRVLEKYELLRRDGDGYRLGSGFIAMKAHVQVHAPPLNVALAHMEHLREQTGLAVAWAVLDGQDTLYTEVLPTPGGPLSPGERRDVLSDASGRLLLAFGTLSLRERLLGQAGAGRATLDTLDQVTRRAWLSPPRREDVASGWPQVAAPVFRAGGTLVAALSVSWPDWPEWPLTAEALRALSDTARRVSHDMGYLRPWAGDAAFFLDVATKLPD</sequence>
<evidence type="ECO:0008006" key="8">
    <source>
        <dbReference type="Google" id="ProtNLM"/>
    </source>
</evidence>
<evidence type="ECO:0000256" key="1">
    <source>
        <dbReference type="ARBA" id="ARBA00023015"/>
    </source>
</evidence>
<dbReference type="Gene3D" id="3.30.450.40">
    <property type="match status" value="1"/>
</dbReference>
<dbReference type="InterPro" id="IPR050707">
    <property type="entry name" value="HTH_MetabolicPath_Reg"/>
</dbReference>
<proteinExistence type="predicted"/>
<dbReference type="InterPro" id="IPR014757">
    <property type="entry name" value="Tscrpt_reg_IclR_C"/>
</dbReference>
<accession>A0ABQ2FLH8</accession>